<keyword evidence="1" id="KW-0732">Signal</keyword>
<evidence type="ECO:0000313" key="2">
    <source>
        <dbReference type="EMBL" id="MDA0167045.1"/>
    </source>
</evidence>
<gene>
    <name evidence="2" type="ORF">OM076_42685</name>
</gene>
<sequence>MRLVSRLAPPAAIATLAATALAITAASASAEINCANANAKASFQKHMNEARFFIGLADTLAFFGQRDLSEAATRDADRAMDAANVDLSAC</sequence>
<keyword evidence="3" id="KW-1185">Reference proteome</keyword>
<feature type="signal peptide" evidence="1">
    <location>
        <begin position="1"/>
        <end position="30"/>
    </location>
</feature>
<dbReference type="AlphaFoldDB" id="A0A9X3N4U7"/>
<dbReference type="RefSeq" id="WP_270046298.1">
    <property type="nucleotide sequence ID" value="NZ_JAPDOD010000085.1"/>
</dbReference>
<organism evidence="2 3">
    <name type="scientific">Solirubrobacter ginsenosidimutans</name>
    <dbReference type="NCBI Taxonomy" id="490573"/>
    <lineage>
        <taxon>Bacteria</taxon>
        <taxon>Bacillati</taxon>
        <taxon>Actinomycetota</taxon>
        <taxon>Thermoleophilia</taxon>
        <taxon>Solirubrobacterales</taxon>
        <taxon>Solirubrobacteraceae</taxon>
        <taxon>Solirubrobacter</taxon>
    </lineage>
</organism>
<feature type="chain" id="PRO_5040994144" evidence="1">
    <location>
        <begin position="31"/>
        <end position="90"/>
    </location>
</feature>
<dbReference type="EMBL" id="JAPDOD010000085">
    <property type="protein sequence ID" value="MDA0167045.1"/>
    <property type="molecule type" value="Genomic_DNA"/>
</dbReference>
<evidence type="ECO:0000256" key="1">
    <source>
        <dbReference type="SAM" id="SignalP"/>
    </source>
</evidence>
<proteinExistence type="predicted"/>
<evidence type="ECO:0000313" key="3">
    <source>
        <dbReference type="Proteomes" id="UP001149140"/>
    </source>
</evidence>
<reference evidence="2" key="1">
    <citation type="submission" date="2022-10" db="EMBL/GenBank/DDBJ databases">
        <title>The WGS of Solirubrobacter ginsenosidimutans DSM 21036.</title>
        <authorList>
            <person name="Jiang Z."/>
        </authorList>
    </citation>
    <scope>NUCLEOTIDE SEQUENCE</scope>
    <source>
        <strain evidence="2">DSM 21036</strain>
    </source>
</reference>
<protein>
    <submittedName>
        <fullName evidence="2">Uncharacterized protein</fullName>
    </submittedName>
</protein>
<dbReference type="Proteomes" id="UP001149140">
    <property type="component" value="Unassembled WGS sequence"/>
</dbReference>
<comment type="caution">
    <text evidence="2">The sequence shown here is derived from an EMBL/GenBank/DDBJ whole genome shotgun (WGS) entry which is preliminary data.</text>
</comment>
<name>A0A9X3N4U7_9ACTN</name>
<accession>A0A9X3N4U7</accession>